<dbReference type="RefSeq" id="WP_152430419.1">
    <property type="nucleotide sequence ID" value="NZ_CBCSDK010000004.1"/>
</dbReference>
<reference evidence="1 2" key="1">
    <citation type="submission" date="2019-10" db="EMBL/GenBank/DDBJ databases">
        <title>Complete genome sequence of Vibrio sp. strain THAF100, isolated from non-filtered water from the water column of tank 6 of a marine aquarium containing stony-coral fragments. Water maintained at 26 degree C.</title>
        <authorList>
            <person name="Ruckert C."/>
            <person name="Franco A."/>
            <person name="Kalinowski J."/>
            <person name="Glaeser S."/>
        </authorList>
    </citation>
    <scope>NUCLEOTIDE SEQUENCE [LARGE SCALE GENOMIC DNA]</scope>
    <source>
        <strain evidence="1 2">THAF100</strain>
    </source>
</reference>
<gene>
    <name evidence="1" type="ORF">FIV01_07390</name>
</gene>
<evidence type="ECO:0000313" key="1">
    <source>
        <dbReference type="EMBL" id="QFT26248.1"/>
    </source>
</evidence>
<dbReference type="Proteomes" id="UP000326936">
    <property type="component" value="Chromosome"/>
</dbReference>
<dbReference type="KEGG" id="vaq:FIV01_07390"/>
<evidence type="ECO:0000313" key="2">
    <source>
        <dbReference type="Proteomes" id="UP000326936"/>
    </source>
</evidence>
<organism evidence="1 2">
    <name type="scientific">Vibrio aquimaris</name>
    <dbReference type="NCBI Taxonomy" id="2587862"/>
    <lineage>
        <taxon>Bacteria</taxon>
        <taxon>Pseudomonadati</taxon>
        <taxon>Pseudomonadota</taxon>
        <taxon>Gammaproteobacteria</taxon>
        <taxon>Vibrionales</taxon>
        <taxon>Vibrionaceae</taxon>
        <taxon>Vibrio</taxon>
    </lineage>
</organism>
<dbReference type="EMBL" id="CP045350">
    <property type="protein sequence ID" value="QFT26248.1"/>
    <property type="molecule type" value="Genomic_DNA"/>
</dbReference>
<keyword evidence="2" id="KW-1185">Reference proteome</keyword>
<protein>
    <submittedName>
        <fullName evidence="1">Uncharacterized protein</fullName>
    </submittedName>
</protein>
<name>A0A5P9CIW3_9VIBR</name>
<accession>A0A5P9CIW3</accession>
<dbReference type="OrthoDB" id="5880316at2"/>
<proteinExistence type="predicted"/>
<dbReference type="AlphaFoldDB" id="A0A5P9CIW3"/>
<sequence>MARITNLETCLKNDPKIKDALIIQLDKTKAELINESHKNIQTLNGAIEAAKDVIGILATRYK</sequence>